<evidence type="ECO:0000256" key="5">
    <source>
        <dbReference type="SAM" id="Phobius"/>
    </source>
</evidence>
<feature type="transmembrane region" description="Helical" evidence="5">
    <location>
        <begin position="220"/>
        <end position="247"/>
    </location>
</feature>
<gene>
    <name evidence="7" type="ORF">A2264_00225</name>
</gene>
<feature type="transmembrane region" description="Helical" evidence="5">
    <location>
        <begin position="29"/>
        <end position="56"/>
    </location>
</feature>
<evidence type="ECO:0000313" key="8">
    <source>
        <dbReference type="Proteomes" id="UP000176614"/>
    </source>
</evidence>
<dbReference type="PANTHER" id="PTHR37422">
    <property type="entry name" value="TEICHURONIC ACID BIOSYNTHESIS PROTEIN TUAE"/>
    <property type="match status" value="1"/>
</dbReference>
<evidence type="ECO:0000256" key="4">
    <source>
        <dbReference type="ARBA" id="ARBA00023136"/>
    </source>
</evidence>
<keyword evidence="2 5" id="KW-0812">Transmembrane</keyword>
<dbReference type="PANTHER" id="PTHR37422:SF17">
    <property type="entry name" value="O-ANTIGEN LIGASE"/>
    <property type="match status" value="1"/>
</dbReference>
<comment type="subcellular location">
    <subcellularLocation>
        <location evidence="1">Membrane</location>
        <topology evidence="1">Multi-pass membrane protein</topology>
    </subcellularLocation>
</comment>
<sequence>MKAKKLFFLLILLLPLNLGKHFVIKDSYVLGLLIDYLIPTIFVQDILVFLIILFWVSDLVKKGSLTQTALSLISKNSVKLLVFFIFSVFLSVLDSQRIWPSLYSFLRLTLYSILALYIAKEYNFEQDARKTIALFLVSVFLVAVLGLAQFVNKGSVFDNYLFFGEQPYSLSTPLVAKDSFFGRPVLPPYGLFRHPNILSVFLVFAIYLCIRFATRTKLKFLALFVMFSVFLATLSYFSWLSLVVIFSLELFSKEQTAKIPLYVCLLIFPFIFLFFPKLLPFQQNISYLRREEFLKSAYYLFLEKPLYGVGHNNITLVVEKYMNVPHDLRFTQPVHNVSALIAAESGLFSFIFYILFVGNLFVRKKNPTIQLLLVAVVFLSGFDHYFFTIHQTQLLFWIVAGLSLV</sequence>
<dbReference type="GO" id="GO:0016020">
    <property type="term" value="C:membrane"/>
    <property type="evidence" value="ECO:0007669"/>
    <property type="project" value="UniProtKB-SubCell"/>
</dbReference>
<feature type="transmembrane region" description="Helical" evidence="5">
    <location>
        <begin position="196"/>
        <end position="213"/>
    </location>
</feature>
<feature type="transmembrane region" description="Helical" evidence="5">
    <location>
        <begin position="339"/>
        <end position="362"/>
    </location>
</feature>
<feature type="transmembrane region" description="Helical" evidence="5">
    <location>
        <begin position="99"/>
        <end position="119"/>
    </location>
</feature>
<protein>
    <recommendedName>
        <fullName evidence="6">O-antigen ligase-related domain-containing protein</fullName>
    </recommendedName>
</protein>
<dbReference type="EMBL" id="MEVT01000008">
    <property type="protein sequence ID" value="OGC63114.1"/>
    <property type="molecule type" value="Genomic_DNA"/>
</dbReference>
<proteinExistence type="predicted"/>
<accession>A0A1F4W121</accession>
<dbReference type="Proteomes" id="UP000176614">
    <property type="component" value="Unassembled WGS sequence"/>
</dbReference>
<feature type="transmembrane region" description="Helical" evidence="5">
    <location>
        <begin position="77"/>
        <end position="93"/>
    </location>
</feature>
<dbReference type="InterPro" id="IPR007016">
    <property type="entry name" value="O-antigen_ligase-rel_domated"/>
</dbReference>
<evidence type="ECO:0000256" key="1">
    <source>
        <dbReference type="ARBA" id="ARBA00004141"/>
    </source>
</evidence>
<dbReference type="AlphaFoldDB" id="A0A1F4W121"/>
<name>A0A1F4W121_UNCKA</name>
<feature type="transmembrane region" description="Helical" evidence="5">
    <location>
        <begin position="259"/>
        <end position="279"/>
    </location>
</feature>
<dbReference type="InterPro" id="IPR051533">
    <property type="entry name" value="WaaL-like"/>
</dbReference>
<evidence type="ECO:0000256" key="3">
    <source>
        <dbReference type="ARBA" id="ARBA00022989"/>
    </source>
</evidence>
<feature type="transmembrane region" description="Helical" evidence="5">
    <location>
        <begin position="368"/>
        <end position="387"/>
    </location>
</feature>
<evidence type="ECO:0000259" key="6">
    <source>
        <dbReference type="Pfam" id="PF04932"/>
    </source>
</evidence>
<reference evidence="7 8" key="1">
    <citation type="journal article" date="2016" name="Nat. Commun.">
        <title>Thousands of microbial genomes shed light on interconnected biogeochemical processes in an aquifer system.</title>
        <authorList>
            <person name="Anantharaman K."/>
            <person name="Brown C.T."/>
            <person name="Hug L.A."/>
            <person name="Sharon I."/>
            <person name="Castelle C.J."/>
            <person name="Probst A.J."/>
            <person name="Thomas B.C."/>
            <person name="Singh A."/>
            <person name="Wilkins M.J."/>
            <person name="Karaoz U."/>
            <person name="Brodie E.L."/>
            <person name="Williams K.H."/>
            <person name="Hubbard S.S."/>
            <person name="Banfield J.F."/>
        </authorList>
    </citation>
    <scope>NUCLEOTIDE SEQUENCE [LARGE SCALE GENOMIC DNA]</scope>
</reference>
<comment type="caution">
    <text evidence="7">The sequence shown here is derived from an EMBL/GenBank/DDBJ whole genome shotgun (WGS) entry which is preliminary data.</text>
</comment>
<evidence type="ECO:0000256" key="2">
    <source>
        <dbReference type="ARBA" id="ARBA00022692"/>
    </source>
</evidence>
<feature type="domain" description="O-antigen ligase-related" evidence="6">
    <location>
        <begin position="221"/>
        <end position="354"/>
    </location>
</feature>
<keyword evidence="4 5" id="KW-0472">Membrane</keyword>
<organism evidence="7 8">
    <name type="scientific">candidate division WWE3 bacterium RIFOXYA2_FULL_46_9</name>
    <dbReference type="NCBI Taxonomy" id="1802636"/>
    <lineage>
        <taxon>Bacteria</taxon>
        <taxon>Katanobacteria</taxon>
    </lineage>
</organism>
<keyword evidence="3 5" id="KW-1133">Transmembrane helix</keyword>
<evidence type="ECO:0000313" key="7">
    <source>
        <dbReference type="EMBL" id="OGC63114.1"/>
    </source>
</evidence>
<feature type="transmembrane region" description="Helical" evidence="5">
    <location>
        <begin position="131"/>
        <end position="151"/>
    </location>
</feature>
<dbReference type="Pfam" id="PF04932">
    <property type="entry name" value="Wzy_C"/>
    <property type="match status" value="1"/>
</dbReference>